<dbReference type="EMBL" id="MU806207">
    <property type="protein sequence ID" value="KAJ3838033.1"/>
    <property type="molecule type" value="Genomic_DNA"/>
</dbReference>
<proteinExistence type="predicted"/>
<evidence type="ECO:0000313" key="3">
    <source>
        <dbReference type="EMBL" id="KAJ3838033.1"/>
    </source>
</evidence>
<evidence type="ECO:0000256" key="2">
    <source>
        <dbReference type="SAM" id="Phobius"/>
    </source>
</evidence>
<dbReference type="GO" id="GO:0005743">
    <property type="term" value="C:mitochondrial inner membrane"/>
    <property type="evidence" value="ECO:0007669"/>
    <property type="project" value="TreeGrafter"/>
</dbReference>
<keyword evidence="4" id="KW-1185">Reference proteome</keyword>
<keyword evidence="2" id="KW-0812">Transmembrane</keyword>
<dbReference type="PANTHER" id="PTHR28062:SF1">
    <property type="entry name" value="TRANSMEMBRANE PROTEIN"/>
    <property type="match status" value="1"/>
</dbReference>
<reference evidence="3" key="1">
    <citation type="submission" date="2022-08" db="EMBL/GenBank/DDBJ databases">
        <authorList>
            <consortium name="DOE Joint Genome Institute"/>
            <person name="Min B."/>
            <person name="Riley R."/>
            <person name="Sierra-Patev S."/>
            <person name="Naranjo-Ortiz M."/>
            <person name="Looney B."/>
            <person name="Konkel Z."/>
            <person name="Slot J.C."/>
            <person name="Sakamoto Y."/>
            <person name="Steenwyk J.L."/>
            <person name="Rokas A."/>
            <person name="Carro J."/>
            <person name="Camarero S."/>
            <person name="Ferreira P."/>
            <person name="Molpeceres G."/>
            <person name="Ruiz-Duenas F.J."/>
            <person name="Serrano A."/>
            <person name="Henrissat B."/>
            <person name="Drula E."/>
            <person name="Hughes K.W."/>
            <person name="Mata J.L."/>
            <person name="Ishikawa N.K."/>
            <person name="Vargas-Isla R."/>
            <person name="Ushijima S."/>
            <person name="Smith C.A."/>
            <person name="Ahrendt S."/>
            <person name="Andreopoulos W."/>
            <person name="He G."/>
            <person name="Labutti K."/>
            <person name="Lipzen A."/>
            <person name="Ng V."/>
            <person name="Sandor L."/>
            <person name="Barry K."/>
            <person name="Martinez A.T."/>
            <person name="Xiao Y."/>
            <person name="Gibbons J.G."/>
            <person name="Terashima K."/>
            <person name="Hibbett D.S."/>
            <person name="Grigoriev I.V."/>
        </authorList>
    </citation>
    <scope>NUCLEOTIDE SEQUENCE</scope>
    <source>
        <strain evidence="3">TFB9207</strain>
    </source>
</reference>
<feature type="region of interest" description="Disordered" evidence="1">
    <location>
        <begin position="255"/>
        <end position="277"/>
    </location>
</feature>
<keyword evidence="2" id="KW-1133">Transmembrane helix</keyword>
<dbReference type="InterPro" id="IPR018786">
    <property type="entry name" value="Mit_KHE1"/>
</dbReference>
<accession>A0AA38P8H3</accession>
<feature type="transmembrane region" description="Helical" evidence="2">
    <location>
        <begin position="179"/>
        <end position="208"/>
    </location>
</feature>
<dbReference type="AlphaFoldDB" id="A0AA38P8H3"/>
<comment type="caution">
    <text evidence="3">The sequence shown here is derived from an EMBL/GenBank/DDBJ whole genome shotgun (WGS) entry which is preliminary data.</text>
</comment>
<dbReference type="Pfam" id="PF10173">
    <property type="entry name" value="Mit_KHE1"/>
    <property type="match status" value="1"/>
</dbReference>
<evidence type="ECO:0000256" key="1">
    <source>
        <dbReference type="SAM" id="MobiDB-lite"/>
    </source>
</evidence>
<gene>
    <name evidence="3" type="ORF">F5878DRAFT_538322</name>
</gene>
<name>A0AA38P8H3_9AGAR</name>
<dbReference type="GO" id="GO:0006813">
    <property type="term" value="P:potassium ion transport"/>
    <property type="evidence" value="ECO:0007669"/>
    <property type="project" value="TreeGrafter"/>
</dbReference>
<dbReference type="Proteomes" id="UP001163846">
    <property type="component" value="Unassembled WGS sequence"/>
</dbReference>
<sequence length="321" mass="36358">MGAPRSLRSTQRIISLPITRLRNSSATLDNLSRKALVFYQFQIHLSKSRKENSSPSRWQPKGGWIHWAQSKASSTWAGFGQAPEGTWKRKLFRMGERLVDRLDYEELALKGVDPALGPTIFHLDPRGKGEPLARPIAIAGKNLPQIRLLYPPSIQDSESSLGQLRQLIHAREPKHKKGFWIWMVIAPFTAPFMLIPIIPNIPFFFCVWRSWSHYRAYRASQYLSALIRHGHVTSTPSLELDAIYKEYGSKSLTVSSAKSTTSPQDPRSPHVSTQSTTDHVEMLLTREAVPAIVSTFSLEESSASDMYRAIEQAHVRIESQR</sequence>
<protein>
    <submittedName>
        <fullName evidence="3">Mitochondrial K+-H+ exchange-related-domain-containing protein</fullName>
    </submittedName>
</protein>
<dbReference type="PANTHER" id="PTHR28062">
    <property type="entry name" value="K+-H+ EXCHANGE-LIKE PROTEIN"/>
    <property type="match status" value="1"/>
</dbReference>
<dbReference type="GO" id="GO:1902600">
    <property type="term" value="P:proton transmembrane transport"/>
    <property type="evidence" value="ECO:0007669"/>
    <property type="project" value="TreeGrafter"/>
</dbReference>
<evidence type="ECO:0000313" key="4">
    <source>
        <dbReference type="Proteomes" id="UP001163846"/>
    </source>
</evidence>
<keyword evidence="2" id="KW-0472">Membrane</keyword>
<organism evidence="3 4">
    <name type="scientific">Lentinula raphanica</name>
    <dbReference type="NCBI Taxonomy" id="153919"/>
    <lineage>
        <taxon>Eukaryota</taxon>
        <taxon>Fungi</taxon>
        <taxon>Dikarya</taxon>
        <taxon>Basidiomycota</taxon>
        <taxon>Agaricomycotina</taxon>
        <taxon>Agaricomycetes</taxon>
        <taxon>Agaricomycetidae</taxon>
        <taxon>Agaricales</taxon>
        <taxon>Marasmiineae</taxon>
        <taxon>Omphalotaceae</taxon>
        <taxon>Lentinula</taxon>
    </lineage>
</organism>